<dbReference type="InterPro" id="IPR038507">
    <property type="entry name" value="YcnI-like_sf"/>
</dbReference>
<dbReference type="OrthoDB" id="69896at2"/>
<accession>A0A5R9G5C5</accession>
<proteinExistence type="predicted"/>
<dbReference type="Proteomes" id="UP000309676">
    <property type="component" value="Unassembled WGS sequence"/>
</dbReference>
<sequence>MKKGMSLAVACLLSIGLFGGIASAHVTVWPKEVEPGAYEKFAVRVPSEEEATPTVKVEVRIPEEATVSRVEPKPGWTYELATDDTGKVTSVTWTAEGDGLSPTEFAEFYMSGRVGEQAESLVWKAYQSYGDGTVVEWVGAEDAEKPASVTTVRPSGGGESAAAGETGLPLYLSIAALAVACLALVVSFARKPKAGK</sequence>
<dbReference type="InterPro" id="IPR012533">
    <property type="entry name" value="YcnI-copper_dom"/>
</dbReference>
<dbReference type="Gene3D" id="2.60.40.2230">
    <property type="entry name" value="Uncharacterised protein YcnI-like PF07987, DUF1775"/>
    <property type="match status" value="1"/>
</dbReference>
<protein>
    <submittedName>
        <fullName evidence="4">YcnI family protein</fullName>
    </submittedName>
</protein>
<keyword evidence="5" id="KW-1185">Reference proteome</keyword>
<dbReference type="EMBL" id="VCIW01000008">
    <property type="protein sequence ID" value="TLS51562.1"/>
    <property type="molecule type" value="Genomic_DNA"/>
</dbReference>
<gene>
    <name evidence="4" type="ORF">FE782_13735</name>
</gene>
<evidence type="ECO:0000256" key="1">
    <source>
        <dbReference type="SAM" id="Phobius"/>
    </source>
</evidence>
<dbReference type="AlphaFoldDB" id="A0A5R9G5C5"/>
<feature type="transmembrane region" description="Helical" evidence="1">
    <location>
        <begin position="170"/>
        <end position="189"/>
    </location>
</feature>
<keyword evidence="2" id="KW-0732">Signal</keyword>
<dbReference type="CDD" id="cd08545">
    <property type="entry name" value="YcnI_like"/>
    <property type="match status" value="1"/>
</dbReference>
<reference evidence="4 5" key="1">
    <citation type="submission" date="2019-05" db="EMBL/GenBank/DDBJ databases">
        <authorList>
            <person name="Narsing Rao M.P."/>
            <person name="Li W.J."/>
        </authorList>
    </citation>
    <scope>NUCLEOTIDE SEQUENCE [LARGE SCALE GENOMIC DNA]</scope>
    <source>
        <strain evidence="4 5">SYSU_K30003</strain>
    </source>
</reference>
<keyword evidence="1" id="KW-0812">Transmembrane</keyword>
<name>A0A5R9G5C5_9BACL</name>
<organism evidence="4 5">
    <name type="scientific">Paenibacillus antri</name>
    <dbReference type="NCBI Taxonomy" id="2582848"/>
    <lineage>
        <taxon>Bacteria</taxon>
        <taxon>Bacillati</taxon>
        <taxon>Bacillota</taxon>
        <taxon>Bacilli</taxon>
        <taxon>Bacillales</taxon>
        <taxon>Paenibacillaceae</taxon>
        <taxon>Paenibacillus</taxon>
    </lineage>
</organism>
<dbReference type="Pfam" id="PF07987">
    <property type="entry name" value="DUF1775"/>
    <property type="match status" value="1"/>
</dbReference>
<dbReference type="RefSeq" id="WP_138194722.1">
    <property type="nucleotide sequence ID" value="NZ_VCIW01000008.1"/>
</dbReference>
<feature type="chain" id="PRO_5024312764" evidence="2">
    <location>
        <begin position="25"/>
        <end position="196"/>
    </location>
</feature>
<evidence type="ECO:0000259" key="3">
    <source>
        <dbReference type="Pfam" id="PF07987"/>
    </source>
</evidence>
<keyword evidence="1" id="KW-1133">Transmembrane helix</keyword>
<feature type="domain" description="YncI copper-binding" evidence="3">
    <location>
        <begin position="25"/>
        <end position="148"/>
    </location>
</feature>
<evidence type="ECO:0000313" key="5">
    <source>
        <dbReference type="Proteomes" id="UP000309676"/>
    </source>
</evidence>
<keyword evidence="1" id="KW-0472">Membrane</keyword>
<comment type="caution">
    <text evidence="4">The sequence shown here is derived from an EMBL/GenBank/DDBJ whole genome shotgun (WGS) entry which is preliminary data.</text>
</comment>
<feature type="signal peptide" evidence="2">
    <location>
        <begin position="1"/>
        <end position="24"/>
    </location>
</feature>
<evidence type="ECO:0000256" key="2">
    <source>
        <dbReference type="SAM" id="SignalP"/>
    </source>
</evidence>
<evidence type="ECO:0000313" key="4">
    <source>
        <dbReference type="EMBL" id="TLS51562.1"/>
    </source>
</evidence>